<gene>
    <name evidence="10" type="ORF">AM592_13075</name>
</gene>
<keyword evidence="3 4" id="KW-0175">Coiled coil</keyword>
<dbReference type="AlphaFoldDB" id="A0A0M4FSB3"/>
<dbReference type="InterPro" id="IPR058638">
    <property type="entry name" value="HH_YknX-like"/>
</dbReference>
<dbReference type="InterPro" id="IPR058636">
    <property type="entry name" value="Beta-barrel_YknX"/>
</dbReference>
<dbReference type="EMBL" id="CP012600">
    <property type="protein sequence ID" value="ALC82409.1"/>
    <property type="molecule type" value="Genomic_DNA"/>
</dbReference>
<dbReference type="PANTHER" id="PTHR32347">
    <property type="entry name" value="EFFLUX SYSTEM COMPONENT YKNX-RELATED"/>
    <property type="match status" value="1"/>
</dbReference>
<dbReference type="GO" id="GO:0030313">
    <property type="term" value="C:cell envelope"/>
    <property type="evidence" value="ECO:0007669"/>
    <property type="project" value="UniProtKB-SubCell"/>
</dbReference>
<evidence type="ECO:0000256" key="3">
    <source>
        <dbReference type="ARBA" id="ARBA00023054"/>
    </source>
</evidence>
<accession>A0A0M4FSB3</accession>
<dbReference type="Pfam" id="PF25984">
    <property type="entry name" value="BSH_YknX"/>
    <property type="match status" value="1"/>
</dbReference>
<feature type="domain" description="YknX-like beta-barrel" evidence="9">
    <location>
        <begin position="217"/>
        <end position="302"/>
    </location>
</feature>
<evidence type="ECO:0000313" key="11">
    <source>
        <dbReference type="Proteomes" id="UP000067625"/>
    </source>
</evidence>
<dbReference type="Pfam" id="PF25982">
    <property type="entry name" value="HH_YknX"/>
    <property type="match status" value="1"/>
</dbReference>
<dbReference type="STRING" id="1441095.AM592_13075"/>
<comment type="subcellular location">
    <subcellularLocation>
        <location evidence="1">Cell envelope</location>
    </subcellularLocation>
</comment>
<feature type="transmembrane region" description="Helical" evidence="5">
    <location>
        <begin position="6"/>
        <end position="23"/>
    </location>
</feature>
<evidence type="ECO:0000256" key="1">
    <source>
        <dbReference type="ARBA" id="ARBA00004196"/>
    </source>
</evidence>
<dbReference type="Gene3D" id="2.40.50.100">
    <property type="match status" value="1"/>
</dbReference>
<dbReference type="Pfam" id="PF25990">
    <property type="entry name" value="Beta-barrel_YknX"/>
    <property type="match status" value="1"/>
</dbReference>
<dbReference type="RefSeq" id="WP_053604197.1">
    <property type="nucleotide sequence ID" value="NZ_CP012600.1"/>
</dbReference>
<dbReference type="Gene3D" id="2.40.420.20">
    <property type="match status" value="1"/>
</dbReference>
<dbReference type="GO" id="GO:0016020">
    <property type="term" value="C:membrane"/>
    <property type="evidence" value="ECO:0007669"/>
    <property type="project" value="InterPro"/>
</dbReference>
<feature type="domain" description="YknX-like C-terminal permuted SH3-like" evidence="8">
    <location>
        <begin position="310"/>
        <end position="376"/>
    </location>
</feature>
<dbReference type="NCBIfam" id="TIGR01730">
    <property type="entry name" value="RND_mfp"/>
    <property type="match status" value="1"/>
</dbReference>
<dbReference type="Pfam" id="PF25989">
    <property type="entry name" value="YknX_C"/>
    <property type="match status" value="1"/>
</dbReference>
<reference evidence="11" key="1">
    <citation type="submission" date="2015-08" db="EMBL/GenBank/DDBJ databases">
        <title>Genome sequencing project for genomic taxonomy and phylogenomics of Bacillus-like bacteria.</title>
        <authorList>
            <person name="Liu B."/>
            <person name="Wang J."/>
            <person name="Zhu Y."/>
            <person name="Liu G."/>
            <person name="Chen Q."/>
            <person name="Chen Z."/>
            <person name="Lan J."/>
            <person name="Che J."/>
            <person name="Ge C."/>
            <person name="Shi H."/>
            <person name="Pan Z."/>
            <person name="Liu X."/>
        </authorList>
    </citation>
    <scope>NUCLEOTIDE SEQUENCE [LARGE SCALE GENOMIC DNA]</scope>
    <source>
        <strain evidence="11">FJAT-4402</strain>
    </source>
</reference>
<name>A0A0M4FSB3_9BACI</name>
<dbReference type="Gene3D" id="2.40.30.170">
    <property type="match status" value="1"/>
</dbReference>
<protein>
    <submittedName>
        <fullName evidence="10">Hemolysin D</fullName>
    </submittedName>
</protein>
<dbReference type="OrthoDB" id="85226at2"/>
<keyword evidence="5" id="KW-0812">Transmembrane</keyword>
<evidence type="ECO:0000256" key="4">
    <source>
        <dbReference type="SAM" id="Coils"/>
    </source>
</evidence>
<dbReference type="PATRIC" id="fig|1441095.3.peg.2870"/>
<evidence type="ECO:0000259" key="9">
    <source>
        <dbReference type="Pfam" id="PF25990"/>
    </source>
</evidence>
<dbReference type="Proteomes" id="UP000067625">
    <property type="component" value="Chromosome"/>
</dbReference>
<evidence type="ECO:0000259" key="7">
    <source>
        <dbReference type="Pfam" id="PF25984"/>
    </source>
</evidence>
<reference evidence="10 11" key="2">
    <citation type="journal article" date="2016" name="Int. J. Syst. Evol. Microbiol.">
        <title>Bacillus gobiensis sp. nov., isolated from a soil sample.</title>
        <authorList>
            <person name="Liu B."/>
            <person name="Liu G.H."/>
            <person name="Cetin S."/>
            <person name="Schumann P."/>
            <person name="Pan Z.Z."/>
            <person name="Chen Q.Q."/>
        </authorList>
    </citation>
    <scope>NUCLEOTIDE SEQUENCE [LARGE SCALE GENOMIC DNA]</scope>
    <source>
        <strain evidence="10 11">FJAT-4402</strain>
    </source>
</reference>
<dbReference type="PANTHER" id="PTHR32347:SF14">
    <property type="entry name" value="EFFLUX SYSTEM COMPONENT YKNX-RELATED"/>
    <property type="match status" value="1"/>
</dbReference>
<feature type="domain" description="YknX-like barrel-sandwich hybrid" evidence="7">
    <location>
        <begin position="61"/>
        <end position="212"/>
    </location>
</feature>
<evidence type="ECO:0000256" key="5">
    <source>
        <dbReference type="SAM" id="Phobius"/>
    </source>
</evidence>
<dbReference type="InterPro" id="IPR058637">
    <property type="entry name" value="YknX-like_C"/>
</dbReference>
<dbReference type="InterPro" id="IPR050465">
    <property type="entry name" value="UPF0194_transport"/>
</dbReference>
<keyword evidence="5" id="KW-1133">Transmembrane helix</keyword>
<comment type="similarity">
    <text evidence="2">Belongs to the membrane fusion protein (MFP) (TC 8.A.1) family.</text>
</comment>
<feature type="domain" description="YknX-like alpha-helical hairpin" evidence="6">
    <location>
        <begin position="95"/>
        <end position="177"/>
    </location>
</feature>
<sequence>MKKLWIGIGIVVIIAIFIGVNVFRTVQTSGTSREVQVVSLEEKEISSTVMVPGTLGFSQEQNVFYEADKGEVQQILVKEGDAVKKGTPLLRYTNEQLELEKEQNALTIESKELQIDQFEQKREDLEQKEKDLTKQLGEKEAKSQIDPEREQLDMDEKLADLEIRQNMIQKETIEKQLDALVVKSEADGTVISVDKEAASKKTEIQEPIIHIGNTKNLIVEGVLSEYDTLKVKKEQPVKLTSDVIQGQEWKGKVTAVGLVPNTQGNEGGAQAGGEQAVQYPLEVKFDGKLPNAKTGFKFIMEIETDKRKAATLPAEAIKKDGDQSYVFIVEDGKAKRVDIKVGESADESIEIIEGLSADNQVILSPAADLQSGTEVSI</sequence>
<keyword evidence="5" id="KW-0472">Membrane</keyword>
<dbReference type="InterPro" id="IPR058639">
    <property type="entry name" value="BSH_YknX-like"/>
</dbReference>
<feature type="coiled-coil region" evidence="4">
    <location>
        <begin position="94"/>
        <end position="142"/>
    </location>
</feature>
<evidence type="ECO:0000259" key="6">
    <source>
        <dbReference type="Pfam" id="PF25982"/>
    </source>
</evidence>
<proteinExistence type="inferred from homology"/>
<organism evidence="10 11">
    <name type="scientific">Bacillus gobiensis</name>
    <dbReference type="NCBI Taxonomy" id="1441095"/>
    <lineage>
        <taxon>Bacteria</taxon>
        <taxon>Bacillati</taxon>
        <taxon>Bacillota</taxon>
        <taxon>Bacilli</taxon>
        <taxon>Bacillales</taxon>
        <taxon>Bacillaceae</taxon>
        <taxon>Bacillus</taxon>
    </lineage>
</organism>
<evidence type="ECO:0000259" key="8">
    <source>
        <dbReference type="Pfam" id="PF25989"/>
    </source>
</evidence>
<evidence type="ECO:0000256" key="2">
    <source>
        <dbReference type="ARBA" id="ARBA00009477"/>
    </source>
</evidence>
<evidence type="ECO:0000313" key="10">
    <source>
        <dbReference type="EMBL" id="ALC82409.1"/>
    </source>
</evidence>
<dbReference type="InterPro" id="IPR006143">
    <property type="entry name" value="RND_pump_MFP"/>
</dbReference>
<dbReference type="GO" id="GO:0022857">
    <property type="term" value="F:transmembrane transporter activity"/>
    <property type="evidence" value="ECO:0007669"/>
    <property type="project" value="InterPro"/>
</dbReference>
<keyword evidence="11" id="KW-1185">Reference proteome</keyword>